<feature type="transmembrane region" description="Helical" evidence="2">
    <location>
        <begin position="276"/>
        <end position="295"/>
    </location>
</feature>
<keyword evidence="4" id="KW-1185">Reference proteome</keyword>
<evidence type="ECO:0000256" key="1">
    <source>
        <dbReference type="SAM" id="MobiDB-lite"/>
    </source>
</evidence>
<keyword evidence="2" id="KW-1133">Transmembrane helix</keyword>
<dbReference type="EMBL" id="JAKROA010000003">
    <property type="protein sequence ID" value="KAL5109334.1"/>
    <property type="molecule type" value="Genomic_DNA"/>
</dbReference>
<reference evidence="3 4" key="1">
    <citation type="journal article" date="2022" name="Front. Cell. Infect. Microbiol.">
        <title>The Genomes of Two Strains of Taenia crassiceps the Animal Model for the Study of Human Cysticercosis.</title>
        <authorList>
            <person name="Bobes R.J."/>
            <person name="Estrada K."/>
            <person name="Rios-Valencia D.G."/>
            <person name="Calderon-Gallegos A."/>
            <person name="de la Torre P."/>
            <person name="Carrero J.C."/>
            <person name="Sanchez-Flores A."/>
            <person name="Laclette J.P."/>
        </authorList>
    </citation>
    <scope>NUCLEOTIDE SEQUENCE [LARGE SCALE GENOMIC DNA]</scope>
    <source>
        <strain evidence="3">WFUcys</strain>
    </source>
</reference>
<feature type="transmembrane region" description="Helical" evidence="2">
    <location>
        <begin position="122"/>
        <end position="140"/>
    </location>
</feature>
<evidence type="ECO:0000313" key="4">
    <source>
        <dbReference type="Proteomes" id="UP001651158"/>
    </source>
</evidence>
<keyword evidence="2" id="KW-0812">Transmembrane</keyword>
<feature type="transmembrane region" description="Helical" evidence="2">
    <location>
        <begin position="332"/>
        <end position="351"/>
    </location>
</feature>
<dbReference type="InterPro" id="IPR026505">
    <property type="entry name" value="Solute_c_fam_35_mem_F3/F4"/>
</dbReference>
<comment type="caution">
    <text evidence="3">The sequence shown here is derived from an EMBL/GenBank/DDBJ whole genome shotgun (WGS) entry which is preliminary data.</text>
</comment>
<dbReference type="SUPFAM" id="SSF103481">
    <property type="entry name" value="Multidrug resistance efflux transporter EmrE"/>
    <property type="match status" value="1"/>
</dbReference>
<feature type="transmembrane region" description="Helical" evidence="2">
    <location>
        <begin position="252"/>
        <end position="271"/>
    </location>
</feature>
<gene>
    <name evidence="3" type="ORF">TcWFU_008422</name>
</gene>
<keyword evidence="2" id="KW-0472">Membrane</keyword>
<feature type="transmembrane region" description="Helical" evidence="2">
    <location>
        <begin position="371"/>
        <end position="392"/>
    </location>
</feature>
<feature type="transmembrane region" description="Helical" evidence="2">
    <location>
        <begin position="399"/>
        <end position="418"/>
    </location>
</feature>
<feature type="transmembrane region" description="Helical" evidence="2">
    <location>
        <begin position="430"/>
        <end position="450"/>
    </location>
</feature>
<evidence type="ECO:0000313" key="3">
    <source>
        <dbReference type="EMBL" id="KAL5109334.1"/>
    </source>
</evidence>
<dbReference type="PANTHER" id="PTHR19346">
    <property type="entry name" value="SUGAR PHOSPHATE TRANSPORTER DOMAIN-CONTAINING PROTEIN"/>
    <property type="match status" value="1"/>
</dbReference>
<organism evidence="3 4">
    <name type="scientific">Taenia crassiceps</name>
    <dbReference type="NCBI Taxonomy" id="6207"/>
    <lineage>
        <taxon>Eukaryota</taxon>
        <taxon>Metazoa</taxon>
        <taxon>Spiralia</taxon>
        <taxon>Lophotrochozoa</taxon>
        <taxon>Platyhelminthes</taxon>
        <taxon>Cestoda</taxon>
        <taxon>Eucestoda</taxon>
        <taxon>Cyclophyllidea</taxon>
        <taxon>Taeniidae</taxon>
        <taxon>Taenia</taxon>
    </lineage>
</organism>
<dbReference type="Proteomes" id="UP001651158">
    <property type="component" value="Unassembled WGS sequence"/>
</dbReference>
<name>A0ABR4QHS2_9CEST</name>
<protein>
    <submittedName>
        <fullName evidence="3">Thiamine transporter SLC35F3</fullName>
    </submittedName>
</protein>
<dbReference type="PANTHER" id="PTHR19346:SF4">
    <property type="entry name" value="SUGAR PHOSPHATE TRANSPORTER DOMAIN-CONTAINING PROTEIN"/>
    <property type="match status" value="1"/>
</dbReference>
<feature type="transmembrane region" description="Helical" evidence="2">
    <location>
        <begin position="301"/>
        <end position="320"/>
    </location>
</feature>
<accession>A0ABR4QHS2</accession>
<sequence>MANALFGTQISTAGNNEAFPKRTNFQPQREPLRANPTATSAEEDLDLFAKTQSKILGRILFSRNRQSECLDDPSAATPTASITQASCGAPEHRLHFRRPALRFTKVSPSDVGRRICRIMRRCALFLLTSLPFAISMNVFLNSTKWFFHLPRNATAGNGTMDSDEAVDCPALLIYLLNSTFIFFIPFSLVVAICLERRTENLLRLFTVYVIQLTEGHATWSVLLCRSFGLNALWTLNLYCIARSLRHISVTDMAILVCVLPPYGYLFSWILVPKKFVAFRIIALILSSCGMLFLTYFDPNNIASKVIAICGVVLQALFATIRRNLVGDITVSRVTAFYGFLGLTHTLVTWPLFVTTSVLTSFEPISWSHFPWLPFVVLTISAVGSIILCEVSLLVNGAALLRLHILTIFLLALCREAFWRHDFSYFDKVRIASSVLIVGGGLITALPTRLYEKTGDWIQRRQNPLSVRHSSFTMSSPAAVVAPAPSVTVSAGSEALSNSTTTTITTAIAQSPKSTESPASNLVTSPVNEFINRRTTLTLPITRRSLFRSNSVSVNREK</sequence>
<evidence type="ECO:0000256" key="2">
    <source>
        <dbReference type="SAM" id="Phobius"/>
    </source>
</evidence>
<dbReference type="InterPro" id="IPR037185">
    <property type="entry name" value="EmrE-like"/>
</dbReference>
<proteinExistence type="predicted"/>
<feature type="transmembrane region" description="Helical" evidence="2">
    <location>
        <begin position="171"/>
        <end position="194"/>
    </location>
</feature>
<feature type="region of interest" description="Disordered" evidence="1">
    <location>
        <begin position="13"/>
        <end position="40"/>
    </location>
</feature>
<feature type="transmembrane region" description="Helical" evidence="2">
    <location>
        <begin position="201"/>
        <end position="222"/>
    </location>
</feature>